<sequence>MAANTEDSMDTEEGTTRLDVAQKRRPEDLDLPPTSGSEGEPDGEEWTEAKARKRARPRSTANVWFGGRTRRRRMDRGKSA</sequence>
<name>A0AAW1IEN3_POPJA</name>
<accession>A0AAW1IEN3</accession>
<proteinExistence type="predicted"/>
<comment type="caution">
    <text evidence="2">The sequence shown here is derived from an EMBL/GenBank/DDBJ whole genome shotgun (WGS) entry which is preliminary data.</text>
</comment>
<keyword evidence="3" id="KW-1185">Reference proteome</keyword>
<protein>
    <submittedName>
        <fullName evidence="2">Uncharacterized protein</fullName>
    </submittedName>
</protein>
<reference evidence="2 3" key="1">
    <citation type="journal article" date="2024" name="BMC Genomics">
        <title>De novo assembly and annotation of Popillia japonica's genome with initial clues to its potential as an invasive pest.</title>
        <authorList>
            <person name="Cucini C."/>
            <person name="Boschi S."/>
            <person name="Funari R."/>
            <person name="Cardaioli E."/>
            <person name="Iannotti N."/>
            <person name="Marturano G."/>
            <person name="Paoli F."/>
            <person name="Bruttini M."/>
            <person name="Carapelli A."/>
            <person name="Frati F."/>
            <person name="Nardi F."/>
        </authorList>
    </citation>
    <scope>NUCLEOTIDE SEQUENCE [LARGE SCALE GENOMIC DNA]</scope>
    <source>
        <strain evidence="2">DMR45628</strain>
    </source>
</reference>
<organism evidence="2 3">
    <name type="scientific">Popillia japonica</name>
    <name type="common">Japanese beetle</name>
    <dbReference type="NCBI Taxonomy" id="7064"/>
    <lineage>
        <taxon>Eukaryota</taxon>
        <taxon>Metazoa</taxon>
        <taxon>Ecdysozoa</taxon>
        <taxon>Arthropoda</taxon>
        <taxon>Hexapoda</taxon>
        <taxon>Insecta</taxon>
        <taxon>Pterygota</taxon>
        <taxon>Neoptera</taxon>
        <taxon>Endopterygota</taxon>
        <taxon>Coleoptera</taxon>
        <taxon>Polyphaga</taxon>
        <taxon>Scarabaeiformia</taxon>
        <taxon>Scarabaeidae</taxon>
        <taxon>Rutelinae</taxon>
        <taxon>Popillia</taxon>
    </lineage>
</organism>
<dbReference type="EMBL" id="JASPKY010000617">
    <property type="protein sequence ID" value="KAK9687868.1"/>
    <property type="molecule type" value="Genomic_DNA"/>
</dbReference>
<feature type="region of interest" description="Disordered" evidence="1">
    <location>
        <begin position="1"/>
        <end position="80"/>
    </location>
</feature>
<feature type="compositionally biased region" description="Basic residues" evidence="1">
    <location>
        <begin position="68"/>
        <end position="80"/>
    </location>
</feature>
<evidence type="ECO:0000313" key="3">
    <source>
        <dbReference type="Proteomes" id="UP001458880"/>
    </source>
</evidence>
<dbReference type="AlphaFoldDB" id="A0AAW1IEN3"/>
<evidence type="ECO:0000256" key="1">
    <source>
        <dbReference type="SAM" id="MobiDB-lite"/>
    </source>
</evidence>
<feature type="compositionally biased region" description="Basic and acidic residues" evidence="1">
    <location>
        <begin position="14"/>
        <end position="28"/>
    </location>
</feature>
<evidence type="ECO:0000313" key="2">
    <source>
        <dbReference type="EMBL" id="KAK9687868.1"/>
    </source>
</evidence>
<dbReference type="Proteomes" id="UP001458880">
    <property type="component" value="Unassembled WGS sequence"/>
</dbReference>
<gene>
    <name evidence="2" type="ORF">QE152_g35953</name>
</gene>